<dbReference type="InterPro" id="IPR004887">
    <property type="entry name" value="GSH_synth_subst-bd"/>
</dbReference>
<dbReference type="GO" id="GO:0005829">
    <property type="term" value="C:cytosol"/>
    <property type="evidence" value="ECO:0007669"/>
    <property type="project" value="TreeGrafter"/>
</dbReference>
<feature type="binding site" evidence="11">
    <location>
        <position position="48"/>
    </location>
    <ligand>
        <name>substrate</name>
    </ligand>
</feature>
<dbReference type="InterPro" id="IPR014049">
    <property type="entry name" value="Glutathione_synthase_N_euk"/>
</dbReference>
<dbReference type="GO" id="GO:0043295">
    <property type="term" value="F:glutathione binding"/>
    <property type="evidence" value="ECO:0007669"/>
    <property type="project" value="UniProtKB-UniRule"/>
</dbReference>
<feature type="binding site" evidence="11">
    <location>
        <position position="68"/>
    </location>
    <ligand>
        <name>ATP</name>
        <dbReference type="ChEBI" id="CHEBI:30616"/>
    </ligand>
</feature>
<keyword evidence="5 10" id="KW-0317">Glutathione biosynthesis</keyword>
<feature type="binding site" evidence="11">
    <location>
        <begin position="323"/>
        <end position="332"/>
    </location>
    <ligand>
        <name>ATP</name>
        <dbReference type="ChEBI" id="CHEBI:30616"/>
    </ligand>
</feature>
<gene>
    <name evidence="15" type="ORF">DAEQUDRAFT_669320</name>
</gene>
<evidence type="ECO:0000256" key="10">
    <source>
        <dbReference type="PIRNR" id="PIRNR001558"/>
    </source>
</evidence>
<evidence type="ECO:0000256" key="6">
    <source>
        <dbReference type="ARBA" id="ARBA00022723"/>
    </source>
</evidence>
<evidence type="ECO:0000256" key="13">
    <source>
        <dbReference type="PIRSR" id="PIRSR001558-3"/>
    </source>
</evidence>
<dbReference type="OrthoDB" id="2020073at2759"/>
<evidence type="ECO:0000256" key="5">
    <source>
        <dbReference type="ARBA" id="ARBA00022684"/>
    </source>
</evidence>
<evidence type="ECO:0000256" key="12">
    <source>
        <dbReference type="PIRSR" id="PIRSR001558-2"/>
    </source>
</evidence>
<feature type="domain" description="Glutathione synthase substrate-binding" evidence="14">
    <location>
        <begin position="134"/>
        <end position="245"/>
    </location>
</feature>
<evidence type="ECO:0000259" key="14">
    <source>
        <dbReference type="Pfam" id="PF03199"/>
    </source>
</evidence>
<evidence type="ECO:0000313" key="15">
    <source>
        <dbReference type="EMBL" id="KZT69583.1"/>
    </source>
</evidence>
<protein>
    <recommendedName>
        <fullName evidence="10">Glutathione synthetase</fullName>
        <shortName evidence="10">GSH-S</shortName>
        <ecNumber evidence="10">6.3.2.3</ecNumber>
    </recommendedName>
</protein>
<keyword evidence="7 10" id="KW-0547">Nucleotide-binding</keyword>
<comment type="pathway">
    <text evidence="1 10">Sulfur metabolism; glutathione biosynthesis; glutathione from L-cysteine and L-glutamate: step 2/2.</text>
</comment>
<feature type="binding site" evidence="11">
    <location>
        <position position="415"/>
    </location>
    <ligand>
        <name>ATP</name>
        <dbReference type="ChEBI" id="CHEBI:30616"/>
    </ligand>
</feature>
<evidence type="ECO:0000256" key="2">
    <source>
        <dbReference type="ARBA" id="ARBA00010385"/>
    </source>
</evidence>
<evidence type="ECO:0000256" key="7">
    <source>
        <dbReference type="ARBA" id="ARBA00022741"/>
    </source>
</evidence>
<dbReference type="Gene3D" id="1.10.1080.10">
    <property type="entry name" value="Glutathione Synthetase, Chain A, domain 3"/>
    <property type="match status" value="1"/>
</dbReference>
<keyword evidence="6 10" id="KW-0479">Metal-binding</keyword>
<dbReference type="GO" id="GO:0000287">
    <property type="term" value="F:magnesium ion binding"/>
    <property type="evidence" value="ECO:0007669"/>
    <property type="project" value="UniProtKB-UniRule"/>
</dbReference>
<evidence type="ECO:0000256" key="11">
    <source>
        <dbReference type="PIRSR" id="PIRSR001558-1"/>
    </source>
</evidence>
<comment type="similarity">
    <text evidence="2 10">Belongs to the eukaryotic GSH synthase family.</text>
</comment>
<dbReference type="PIRSF" id="PIRSF001558">
    <property type="entry name" value="GSHase"/>
    <property type="match status" value="1"/>
</dbReference>
<dbReference type="InterPro" id="IPR037013">
    <property type="entry name" value="GSH-S_sub-bd_sf"/>
</dbReference>
<dbReference type="SUPFAM" id="SSF52440">
    <property type="entry name" value="PreATP-grasp domain"/>
    <property type="match status" value="1"/>
</dbReference>
<comment type="subunit">
    <text evidence="3">Homodimer.</text>
</comment>
<keyword evidence="9 10" id="KW-0460">Magnesium</keyword>
<dbReference type="STRING" id="1314783.A0A165QK70"/>
<feature type="binding site" evidence="13">
    <location>
        <begin position="209"/>
        <end position="212"/>
    </location>
    <ligand>
        <name>substrate</name>
    </ligand>
</feature>
<evidence type="ECO:0000256" key="3">
    <source>
        <dbReference type="ARBA" id="ARBA00011738"/>
    </source>
</evidence>
<feature type="binding site" evidence="11">
    <location>
        <position position="149"/>
    </location>
    <ligand>
        <name>substrate</name>
    </ligand>
</feature>
<dbReference type="AlphaFoldDB" id="A0A165QK70"/>
<evidence type="ECO:0000256" key="9">
    <source>
        <dbReference type="ARBA" id="ARBA00022842"/>
    </source>
</evidence>
<dbReference type="GO" id="GO:0005524">
    <property type="term" value="F:ATP binding"/>
    <property type="evidence" value="ECO:0007669"/>
    <property type="project" value="UniProtKB-UniRule"/>
</dbReference>
<dbReference type="InterPro" id="IPR016185">
    <property type="entry name" value="PreATP-grasp_dom_sf"/>
</dbReference>
<feature type="binding site" evidence="11">
    <location>
        <position position="334"/>
    </location>
    <ligand>
        <name>ATP</name>
        <dbReference type="ChEBI" id="CHEBI:30616"/>
    </ligand>
</feature>
<evidence type="ECO:0000256" key="8">
    <source>
        <dbReference type="ARBA" id="ARBA00022840"/>
    </source>
</evidence>
<feature type="binding site" evidence="12">
    <location>
        <position position="70"/>
    </location>
    <ligand>
        <name>Mg(2+)</name>
        <dbReference type="ChEBI" id="CHEBI:18420"/>
    </ligand>
</feature>
<dbReference type="Gene3D" id="3.40.50.1760">
    <property type="entry name" value="Glutathione synthase, substrate-binding domain superfamily, eukaryotic"/>
    <property type="match status" value="1"/>
</dbReference>
<keyword evidence="16" id="KW-1185">Reference proteome</keyword>
<feature type="binding site" evidence="13">
    <location>
        <begin position="72"/>
        <end position="75"/>
    </location>
    <ligand>
        <name>substrate</name>
    </ligand>
</feature>
<name>A0A165QK70_9APHY</name>
<feature type="binding site" evidence="12">
    <location>
        <position position="327"/>
    </location>
    <ligand>
        <name>Mg(2+)</name>
        <dbReference type="ChEBI" id="CHEBI:18420"/>
    </ligand>
</feature>
<feature type="binding site" evidence="11">
    <location>
        <position position="248"/>
    </location>
    <ligand>
        <name>ATP</name>
        <dbReference type="ChEBI" id="CHEBI:30616"/>
    </ligand>
</feature>
<evidence type="ECO:0000313" key="16">
    <source>
        <dbReference type="Proteomes" id="UP000076727"/>
    </source>
</evidence>
<comment type="cofactor">
    <cofactor evidence="10 12">
        <name>Mg(2+)</name>
        <dbReference type="ChEBI" id="CHEBI:18420"/>
    </cofactor>
    <text evidence="10 12">Binds 1 Mg(2+) ion per subunit.</text>
</comment>
<comment type="catalytic activity">
    <reaction evidence="10">
        <text>gamma-L-glutamyl-L-cysteine + glycine + ATP = glutathione + ADP + phosphate + H(+)</text>
        <dbReference type="Rhea" id="RHEA:13557"/>
        <dbReference type="ChEBI" id="CHEBI:15378"/>
        <dbReference type="ChEBI" id="CHEBI:30616"/>
        <dbReference type="ChEBI" id="CHEBI:43474"/>
        <dbReference type="ChEBI" id="CHEBI:57305"/>
        <dbReference type="ChEBI" id="CHEBI:57925"/>
        <dbReference type="ChEBI" id="CHEBI:58173"/>
        <dbReference type="ChEBI" id="CHEBI:456216"/>
        <dbReference type="EC" id="6.3.2.3"/>
    </reaction>
</comment>
<evidence type="ECO:0000256" key="4">
    <source>
        <dbReference type="ARBA" id="ARBA00022598"/>
    </source>
</evidence>
<dbReference type="InterPro" id="IPR005615">
    <property type="entry name" value="Glutathione_synthase"/>
</dbReference>
<feature type="binding site" evidence="11">
    <location>
        <begin position="356"/>
        <end position="359"/>
    </location>
    <ligand>
        <name>ATP</name>
        <dbReference type="ChEBI" id="CHEBI:30616"/>
    </ligand>
</feature>
<dbReference type="UniPathway" id="UPA00142">
    <property type="reaction ID" value="UER00210"/>
</dbReference>
<sequence length="439" mass="48152">MDEEFLDRVMGEVEGVGKVDEFTGQLWRRWRNLRNGNVPRPMQLGLFRSDYLVHAPGGGEPASLKQVEFNTISSSFGALSECSASLHRYLYKSTQYYAVSPHLKEVNFPVNNTTAGLAEGLAEAHKAYGVPNARILFVVQEGERNVFDQRWLEYELLEKHGIHVVRQTLHQLGESATIDPLTRILQIMPPSGLLSDGSTSVEISTVYFRAGYTPTDYPTPAYYDTRYLLESSRAIQCPSIQLQLAGGKKVQQVLTSPGVLEHFLSDAARWGADAFTSAELQELRSSWMEMWGLDEDVPGAAGAAGECSGVCKARERSAKLVLKPQREGGGNNVYKEAIPTFLDSLPVKEREAWIAMELIAAPQGLGNYLVRAGSGTEGAVKTEVISELGIFGWALFGGPDKQVKEKEVGWLVRTKGKDSNEGGVAAGFSVLDSVFLVDD</sequence>
<feature type="binding site" evidence="11">
    <location>
        <position position="387"/>
    </location>
    <ligand>
        <name>ATP</name>
        <dbReference type="ChEBI" id="CHEBI:30616"/>
    </ligand>
</feature>
<dbReference type="Gene3D" id="3.30.1490.50">
    <property type="match status" value="1"/>
</dbReference>
<dbReference type="GO" id="GO:0004363">
    <property type="term" value="F:glutathione synthase activity"/>
    <property type="evidence" value="ECO:0007669"/>
    <property type="project" value="UniProtKB-UniRule"/>
</dbReference>
<dbReference type="NCBIfam" id="TIGR01986">
    <property type="entry name" value="glut_syn_euk"/>
    <property type="match status" value="1"/>
</dbReference>
<dbReference type="InterPro" id="IPR014042">
    <property type="entry name" value="Glutathione_synthase_a-hlx"/>
</dbReference>
<evidence type="ECO:0000256" key="1">
    <source>
        <dbReference type="ARBA" id="ARBA00004965"/>
    </source>
</evidence>
<dbReference type="PANTHER" id="PTHR11130">
    <property type="entry name" value="GLUTATHIONE SYNTHETASE"/>
    <property type="match status" value="1"/>
</dbReference>
<keyword evidence="8 10" id="KW-0067">ATP-binding</keyword>
<dbReference type="FunFam" id="3.40.50.1760:FF:000001">
    <property type="entry name" value="Glutathione synthetase"/>
    <property type="match status" value="1"/>
</dbReference>
<dbReference type="InterPro" id="IPR014709">
    <property type="entry name" value="Glutathione_synthase_C_euk"/>
</dbReference>
<reference evidence="15 16" key="1">
    <citation type="journal article" date="2016" name="Mol. Biol. Evol.">
        <title>Comparative Genomics of Early-Diverging Mushroom-Forming Fungi Provides Insights into the Origins of Lignocellulose Decay Capabilities.</title>
        <authorList>
            <person name="Nagy L.G."/>
            <person name="Riley R."/>
            <person name="Tritt A."/>
            <person name="Adam C."/>
            <person name="Daum C."/>
            <person name="Floudas D."/>
            <person name="Sun H."/>
            <person name="Yadav J.S."/>
            <person name="Pangilinan J."/>
            <person name="Larsson K.H."/>
            <person name="Matsuura K."/>
            <person name="Barry K."/>
            <person name="Labutti K."/>
            <person name="Kuo R."/>
            <person name="Ohm R.A."/>
            <person name="Bhattacharya S.S."/>
            <person name="Shirouzu T."/>
            <person name="Yoshinaga Y."/>
            <person name="Martin F.M."/>
            <person name="Grigoriev I.V."/>
            <person name="Hibbett D.S."/>
        </authorList>
    </citation>
    <scope>NUCLEOTIDE SEQUENCE [LARGE SCALE GENOMIC DNA]</scope>
    <source>
        <strain evidence="15 16">L-15889</strain>
    </source>
</reference>
<feature type="binding site" evidence="13">
    <location>
        <begin position="143"/>
        <end position="145"/>
    </location>
    <ligand>
        <name>substrate</name>
    </ligand>
</feature>
<feature type="binding site" evidence="13">
    <location>
        <begin position="424"/>
        <end position="425"/>
    </location>
    <ligand>
        <name>substrate</name>
    </ligand>
</feature>
<accession>A0A165QK70</accession>
<dbReference type="Pfam" id="PF03917">
    <property type="entry name" value="GSH_synth_ATP"/>
    <property type="match status" value="1"/>
</dbReference>
<dbReference type="SUPFAM" id="SSF56059">
    <property type="entry name" value="Glutathione synthetase ATP-binding domain-like"/>
    <property type="match status" value="1"/>
</dbReference>
<dbReference type="EMBL" id="KV429057">
    <property type="protein sequence ID" value="KZT69583.1"/>
    <property type="molecule type" value="Genomic_DNA"/>
</dbReference>
<keyword evidence="4 10" id="KW-0436">Ligase</keyword>
<dbReference type="PANTHER" id="PTHR11130:SF0">
    <property type="entry name" value="GLUTATHIONE SYNTHETASE"/>
    <property type="match status" value="1"/>
</dbReference>
<dbReference type="EC" id="6.3.2.3" evidence="10"/>
<proteinExistence type="inferred from homology"/>
<feature type="binding site" evidence="12">
    <location>
        <position position="68"/>
    </location>
    <ligand>
        <name>Mg(2+)</name>
        <dbReference type="ChEBI" id="CHEBI:18420"/>
    </ligand>
</feature>
<feature type="binding site" evidence="11">
    <location>
        <position position="413"/>
    </location>
    <ligand>
        <name>substrate</name>
    </ligand>
</feature>
<dbReference type="Gene3D" id="3.30.1490.80">
    <property type="match status" value="1"/>
</dbReference>
<feature type="binding site" evidence="11">
    <location>
        <position position="421"/>
    </location>
    <ligand>
        <name>ATP</name>
        <dbReference type="ChEBI" id="CHEBI:30616"/>
    </ligand>
</feature>
<dbReference type="Gene3D" id="3.30.470.20">
    <property type="entry name" value="ATP-grasp fold, B domain"/>
    <property type="match status" value="1"/>
</dbReference>
<dbReference type="Proteomes" id="UP000076727">
    <property type="component" value="Unassembled WGS sequence"/>
</dbReference>
<dbReference type="Pfam" id="PF03199">
    <property type="entry name" value="GSH_synthase"/>
    <property type="match status" value="1"/>
</dbReference>
<organism evidence="15 16">
    <name type="scientific">Daedalea quercina L-15889</name>
    <dbReference type="NCBI Taxonomy" id="1314783"/>
    <lineage>
        <taxon>Eukaryota</taxon>
        <taxon>Fungi</taxon>
        <taxon>Dikarya</taxon>
        <taxon>Basidiomycota</taxon>
        <taxon>Agaricomycotina</taxon>
        <taxon>Agaricomycetes</taxon>
        <taxon>Polyporales</taxon>
        <taxon>Fomitopsis</taxon>
    </lineage>
</organism>